<evidence type="ECO:0000313" key="3">
    <source>
        <dbReference type="Proteomes" id="UP000813444"/>
    </source>
</evidence>
<dbReference type="AlphaFoldDB" id="A0A8K0SBE8"/>
<evidence type="ECO:0000259" key="1">
    <source>
        <dbReference type="PROSITE" id="PS50132"/>
    </source>
</evidence>
<dbReference type="PROSITE" id="PS50132">
    <property type="entry name" value="RGS"/>
    <property type="match status" value="1"/>
</dbReference>
<reference evidence="2" key="1">
    <citation type="journal article" date="2021" name="Nat. Commun.">
        <title>Genetic determinants of endophytism in the Arabidopsis root mycobiome.</title>
        <authorList>
            <person name="Mesny F."/>
            <person name="Miyauchi S."/>
            <person name="Thiergart T."/>
            <person name="Pickel B."/>
            <person name="Atanasova L."/>
            <person name="Karlsson M."/>
            <person name="Huettel B."/>
            <person name="Barry K.W."/>
            <person name="Haridas S."/>
            <person name="Chen C."/>
            <person name="Bauer D."/>
            <person name="Andreopoulos W."/>
            <person name="Pangilinan J."/>
            <person name="LaButti K."/>
            <person name="Riley R."/>
            <person name="Lipzen A."/>
            <person name="Clum A."/>
            <person name="Drula E."/>
            <person name="Henrissat B."/>
            <person name="Kohler A."/>
            <person name="Grigoriev I.V."/>
            <person name="Martin F.M."/>
            <person name="Hacquard S."/>
        </authorList>
    </citation>
    <scope>NUCLEOTIDE SEQUENCE</scope>
    <source>
        <strain evidence="2">MPI-CAGE-CH-0235</strain>
    </source>
</reference>
<dbReference type="PANTHER" id="PTHR10845:SF267">
    <property type="entry name" value="REGULATOR OF G PROTEIN SIGNALING DOMAIN PROTEIN (AFU_ORTHOLOGUE AFUA_6G06860)"/>
    <property type="match status" value="1"/>
</dbReference>
<dbReference type="Gene3D" id="1.10.167.10">
    <property type="entry name" value="Regulator of G-protein Signalling 4, domain 2"/>
    <property type="match status" value="1"/>
</dbReference>
<dbReference type="InterPro" id="IPR016137">
    <property type="entry name" value="RGS"/>
</dbReference>
<sequence>MTPLARVISDPSAHPCALNKLRAYLSTHHCLENLQFIQDASRYRAYYAQTVQGDRRRWSSSGPDYDNLRTMWKDLLNTYIVRNGHREVNLPSEARDYLLNLHHPDFIPHPSVLDDAIKASYQLIEDSILPSLIDSDRFMD</sequence>
<dbReference type="SMART" id="SM00315">
    <property type="entry name" value="RGS"/>
    <property type="match status" value="1"/>
</dbReference>
<comment type="caution">
    <text evidence="2">The sequence shown here is derived from an EMBL/GenBank/DDBJ whole genome shotgun (WGS) entry which is preliminary data.</text>
</comment>
<gene>
    <name evidence="2" type="ORF">B0I35DRAFT_364357</name>
</gene>
<dbReference type="PANTHER" id="PTHR10845">
    <property type="entry name" value="REGULATOR OF G PROTEIN SIGNALING"/>
    <property type="match status" value="1"/>
</dbReference>
<dbReference type="InterPro" id="IPR044926">
    <property type="entry name" value="RGS_subdomain_2"/>
</dbReference>
<proteinExistence type="predicted"/>
<dbReference type="EMBL" id="JAGPNK010000029">
    <property type="protein sequence ID" value="KAH7303715.1"/>
    <property type="molecule type" value="Genomic_DNA"/>
</dbReference>
<accession>A0A8K0SBE8</accession>
<dbReference type="Pfam" id="PF00615">
    <property type="entry name" value="RGS"/>
    <property type="match status" value="1"/>
</dbReference>
<feature type="domain" description="RGS" evidence="1">
    <location>
        <begin position="21"/>
        <end position="140"/>
    </location>
</feature>
<organism evidence="2 3">
    <name type="scientific">Stachybotrys elegans</name>
    <dbReference type="NCBI Taxonomy" id="80388"/>
    <lineage>
        <taxon>Eukaryota</taxon>
        <taxon>Fungi</taxon>
        <taxon>Dikarya</taxon>
        <taxon>Ascomycota</taxon>
        <taxon>Pezizomycotina</taxon>
        <taxon>Sordariomycetes</taxon>
        <taxon>Hypocreomycetidae</taxon>
        <taxon>Hypocreales</taxon>
        <taxon>Stachybotryaceae</taxon>
        <taxon>Stachybotrys</taxon>
    </lineage>
</organism>
<dbReference type="CDD" id="cd07440">
    <property type="entry name" value="RGS"/>
    <property type="match status" value="1"/>
</dbReference>
<name>A0A8K0SBE8_9HYPO</name>
<dbReference type="Proteomes" id="UP000813444">
    <property type="component" value="Unassembled WGS sequence"/>
</dbReference>
<evidence type="ECO:0000313" key="2">
    <source>
        <dbReference type="EMBL" id="KAH7303715.1"/>
    </source>
</evidence>
<keyword evidence="3" id="KW-1185">Reference proteome</keyword>
<protein>
    <submittedName>
        <fullName evidence="2">RGS domain-containing protein</fullName>
    </submittedName>
</protein>
<dbReference type="InterPro" id="IPR036305">
    <property type="entry name" value="RGS_sf"/>
</dbReference>
<dbReference type="OrthoDB" id="10266999at2759"/>
<dbReference type="SUPFAM" id="SSF48097">
    <property type="entry name" value="Regulator of G-protein signaling, RGS"/>
    <property type="match status" value="1"/>
</dbReference>